<dbReference type="EMBL" id="JARJCM010000169">
    <property type="protein sequence ID" value="KAJ7024443.1"/>
    <property type="molecule type" value="Genomic_DNA"/>
</dbReference>
<proteinExistence type="predicted"/>
<dbReference type="Proteomes" id="UP001218188">
    <property type="component" value="Unassembled WGS sequence"/>
</dbReference>
<name>A0AAD6WRJ4_9AGAR</name>
<keyword evidence="2" id="KW-1185">Reference proteome</keyword>
<dbReference type="AlphaFoldDB" id="A0AAD6WRJ4"/>
<gene>
    <name evidence="1" type="ORF">C8F04DRAFT_1401080</name>
</gene>
<accession>A0AAD6WRJ4</accession>
<evidence type="ECO:0000313" key="1">
    <source>
        <dbReference type="EMBL" id="KAJ7024443.1"/>
    </source>
</evidence>
<reference evidence="1" key="1">
    <citation type="submission" date="2023-03" db="EMBL/GenBank/DDBJ databases">
        <title>Massive genome expansion in bonnet fungi (Mycena s.s.) driven by repeated elements and novel gene families across ecological guilds.</title>
        <authorList>
            <consortium name="Lawrence Berkeley National Laboratory"/>
            <person name="Harder C.B."/>
            <person name="Miyauchi S."/>
            <person name="Viragh M."/>
            <person name="Kuo A."/>
            <person name="Thoen E."/>
            <person name="Andreopoulos B."/>
            <person name="Lu D."/>
            <person name="Skrede I."/>
            <person name="Drula E."/>
            <person name="Henrissat B."/>
            <person name="Morin E."/>
            <person name="Kohler A."/>
            <person name="Barry K."/>
            <person name="LaButti K."/>
            <person name="Morin E."/>
            <person name="Salamov A."/>
            <person name="Lipzen A."/>
            <person name="Mereny Z."/>
            <person name="Hegedus B."/>
            <person name="Baldrian P."/>
            <person name="Stursova M."/>
            <person name="Weitz H."/>
            <person name="Taylor A."/>
            <person name="Grigoriev I.V."/>
            <person name="Nagy L.G."/>
            <person name="Martin F."/>
            <person name="Kauserud H."/>
        </authorList>
    </citation>
    <scope>NUCLEOTIDE SEQUENCE</scope>
    <source>
        <strain evidence="1">CBHHK200</strain>
    </source>
</reference>
<sequence length="336" mass="36464">MAAHTPTAPVGIPATKTDWLDYPLEPGGTKRLHKASILSTLFNSDFRRLATTRLLRVRRYTADGHKPTLNPAEISGEHSFNVGDLAVALIRSHNTVAAAVVRVIVLEKSKARLGQVDVENLGSPESTVGVQSARKWVWTGDYAKFEPLNGVASTVESGTRKTLTVKIPGALLHPLDAEIEGIDVLSSVDSEVMRAKNFSQTWSVSNTDLMAVVSAKYEGLDVPALLQLLPKHGTSDAFPYVQCNHTTALVLQNATQSLAQKKHDDSQKVSCFQCHLLLKPEDARAHTKTTEPAGFSDLNHTSTSRSATTATASTYFGPGSGLQNNWRKKLLYISLL</sequence>
<evidence type="ECO:0000313" key="2">
    <source>
        <dbReference type="Proteomes" id="UP001218188"/>
    </source>
</evidence>
<comment type="caution">
    <text evidence="1">The sequence shown here is derived from an EMBL/GenBank/DDBJ whole genome shotgun (WGS) entry which is preliminary data.</text>
</comment>
<organism evidence="1 2">
    <name type="scientific">Mycena alexandri</name>
    <dbReference type="NCBI Taxonomy" id="1745969"/>
    <lineage>
        <taxon>Eukaryota</taxon>
        <taxon>Fungi</taxon>
        <taxon>Dikarya</taxon>
        <taxon>Basidiomycota</taxon>
        <taxon>Agaricomycotina</taxon>
        <taxon>Agaricomycetes</taxon>
        <taxon>Agaricomycetidae</taxon>
        <taxon>Agaricales</taxon>
        <taxon>Marasmiineae</taxon>
        <taxon>Mycenaceae</taxon>
        <taxon>Mycena</taxon>
    </lineage>
</organism>
<protein>
    <submittedName>
        <fullName evidence="1">Uncharacterized protein</fullName>
    </submittedName>
</protein>